<dbReference type="EMBL" id="CAJMWX010001537">
    <property type="protein sequence ID" value="CAE6494840.1"/>
    <property type="molecule type" value="Genomic_DNA"/>
</dbReference>
<dbReference type="InterPro" id="IPR001810">
    <property type="entry name" value="F-box_dom"/>
</dbReference>
<dbReference type="AlphaFoldDB" id="A0A8H3CPY0"/>
<organism evidence="3 4">
    <name type="scientific">Rhizoctonia solani</name>
    <dbReference type="NCBI Taxonomy" id="456999"/>
    <lineage>
        <taxon>Eukaryota</taxon>
        <taxon>Fungi</taxon>
        <taxon>Dikarya</taxon>
        <taxon>Basidiomycota</taxon>
        <taxon>Agaricomycotina</taxon>
        <taxon>Agaricomycetes</taxon>
        <taxon>Cantharellales</taxon>
        <taxon>Ceratobasidiaceae</taxon>
        <taxon>Rhizoctonia</taxon>
    </lineage>
</organism>
<feature type="compositionally biased region" description="Basic and acidic residues" evidence="1">
    <location>
        <begin position="17"/>
        <end position="33"/>
    </location>
</feature>
<comment type="caution">
    <text evidence="3">The sequence shown here is derived from an EMBL/GenBank/DDBJ whole genome shotgun (WGS) entry which is preliminary data.</text>
</comment>
<reference evidence="3" key="1">
    <citation type="submission" date="2021-01" db="EMBL/GenBank/DDBJ databases">
        <authorList>
            <person name="Kaushik A."/>
        </authorList>
    </citation>
    <scope>NUCLEOTIDE SEQUENCE</scope>
    <source>
        <strain evidence="3">AG4-R118</strain>
    </source>
</reference>
<accession>A0A8H3CPY0</accession>
<evidence type="ECO:0000259" key="2">
    <source>
        <dbReference type="PROSITE" id="PS50181"/>
    </source>
</evidence>
<name>A0A8H3CPY0_9AGAM</name>
<evidence type="ECO:0000313" key="4">
    <source>
        <dbReference type="Proteomes" id="UP000663888"/>
    </source>
</evidence>
<protein>
    <recommendedName>
        <fullName evidence="2">F-box domain-containing protein</fullName>
    </recommendedName>
</protein>
<dbReference type="PROSITE" id="PS50181">
    <property type="entry name" value="FBOX"/>
    <property type="match status" value="1"/>
</dbReference>
<proteinExistence type="predicted"/>
<feature type="domain" description="F-box" evidence="2">
    <location>
        <begin position="76"/>
        <end position="125"/>
    </location>
</feature>
<dbReference type="Proteomes" id="UP000663888">
    <property type="component" value="Unassembled WGS sequence"/>
</dbReference>
<gene>
    <name evidence="3" type="ORF">RDB_LOCUS145756</name>
</gene>
<feature type="region of interest" description="Disordered" evidence="1">
    <location>
        <begin position="1"/>
        <end position="70"/>
    </location>
</feature>
<sequence length="772" mass="88087">MSTRTSARLAKRKGRSIKVDMVDAQDDVGRDGNFEEVESDQEEQRPPPRKRQRITTTKSTKAAPRKKLVRGKQGRLADLVNMPVDIFTEVASHLLPGDIISLSRANKFFRNLLMHRSAIHIWHGSMKNVQGLPPCPEGMSEPHFLALLFSKTCSMCGSPVRTNMDPFLLVKLCGSCRNTLLMPLISVPPSLISWIDYSRSIAPTKRRTAWAYVLRKDVDDLTAQYDEKHGSKDAHVLEAWIQERREGVAARRNRGLVIAEFLENLERGREREISDIKAARRSEVKRRLAEMGWTETDMEFGWWALREQRDWNDLVSQPKPLTERIWTNIQPKLIPLLEANREARLQMERDSRKSQRQLRLSELFFEIKQKDPSVLQLKAPNPVTRLTNAGSTISFTYRNPFPDLCHTLHWPLVKDLYETDSTVEEMEAKFEEKREEVEGLVTEWQNRIQSQVVGRLREGYTSQGETIRPTITVSNEGPDPLANVSDDLKLLLRADSFFYDTQTFSSLKVPVSFSTMISSAGLSGSLSAYASVIPRPVPNLDHYQWYPEAHEAARELLADMGRPDASYLEMKGVGSAFACGRCHETDSRNWERMVEHYVEQKRLHAKIQESIATMSDAGIIYNNVHDPALLVGQPLVTDYATKTLDAVSDPGPGRRQVCNLCEEIPTAREVTAYKPGIVKHLLDVHGITEPKAEEHYAPKVFNPSLFGMGEYDSDDDYGMSFGCSCPFHQMFGDDDYGYDEDMYEHGDLYGYDDDVYGYDNDMYGFDDEDDYW</sequence>
<evidence type="ECO:0000313" key="3">
    <source>
        <dbReference type="EMBL" id="CAE6494840.1"/>
    </source>
</evidence>
<evidence type="ECO:0000256" key="1">
    <source>
        <dbReference type="SAM" id="MobiDB-lite"/>
    </source>
</evidence>